<organism evidence="1 2">
    <name type="scientific">Agathobaculum ammoniilyticum</name>
    <dbReference type="NCBI Taxonomy" id="2981778"/>
    <lineage>
        <taxon>Bacteria</taxon>
        <taxon>Bacillati</taxon>
        <taxon>Bacillota</taxon>
        <taxon>Clostridia</taxon>
        <taxon>Eubacteriales</taxon>
        <taxon>Butyricicoccaceae</taxon>
        <taxon>Agathobaculum</taxon>
    </lineage>
</organism>
<name>A0ABT2U676_9FIRM</name>
<proteinExistence type="predicted"/>
<reference evidence="1 2" key="1">
    <citation type="journal article" date="2021" name="ISME Commun">
        <title>Automated analysis of genomic sequences facilitates high-throughput and comprehensive description of bacteria.</title>
        <authorList>
            <person name="Hitch T.C.A."/>
        </authorList>
    </citation>
    <scope>NUCLEOTIDE SEQUENCE [LARGE SCALE GENOMIC DNA]</scope>
    <source>
        <strain evidence="1 2">Sanger_34</strain>
    </source>
</reference>
<dbReference type="InterPro" id="IPR010148">
    <property type="entry name" value="CRISPR-assoc_prot_CT1975"/>
</dbReference>
<protein>
    <submittedName>
        <fullName evidence="1">Type I-E CRISPR-associated protein Cas7/Cse4/CasC</fullName>
    </submittedName>
</protein>
<keyword evidence="2" id="KW-1185">Reference proteome</keyword>
<evidence type="ECO:0000313" key="2">
    <source>
        <dbReference type="Proteomes" id="UP001652397"/>
    </source>
</evidence>
<accession>A0ABT2U676</accession>
<dbReference type="Proteomes" id="UP001652397">
    <property type="component" value="Unassembled WGS sequence"/>
</dbReference>
<sequence>MIKNYPPTNLNRDDTGVPKICMFGGAQFPSHYECEPE</sequence>
<dbReference type="EMBL" id="JAOQJE010000015">
    <property type="protein sequence ID" value="MCU6790075.1"/>
    <property type="molecule type" value="Genomic_DNA"/>
</dbReference>
<dbReference type="Pfam" id="PF09344">
    <property type="entry name" value="Cas_CT1975"/>
    <property type="match status" value="1"/>
</dbReference>
<evidence type="ECO:0000313" key="1">
    <source>
        <dbReference type="EMBL" id="MCU6790075.1"/>
    </source>
</evidence>
<gene>
    <name evidence="1" type="ORF">OCV66_13380</name>
</gene>
<comment type="caution">
    <text evidence="1">The sequence shown here is derived from an EMBL/GenBank/DDBJ whole genome shotgun (WGS) entry which is preliminary data.</text>
</comment>